<evidence type="ECO:0000259" key="5">
    <source>
        <dbReference type="Pfam" id="PF00155"/>
    </source>
</evidence>
<dbReference type="KEGG" id="spu:105444816"/>
<dbReference type="InterPro" id="IPR015424">
    <property type="entry name" value="PyrdxlP-dep_Trfase"/>
</dbReference>
<dbReference type="OMA" id="FMPGEPF"/>
<reference evidence="7" key="1">
    <citation type="submission" date="2015-02" db="EMBL/GenBank/DDBJ databases">
        <title>Genome sequencing for Strongylocentrotus purpuratus.</title>
        <authorList>
            <person name="Murali S."/>
            <person name="Liu Y."/>
            <person name="Vee V."/>
            <person name="English A."/>
            <person name="Wang M."/>
            <person name="Skinner E."/>
            <person name="Han Y."/>
            <person name="Muzny D.M."/>
            <person name="Worley K.C."/>
            <person name="Gibbs R.A."/>
        </authorList>
    </citation>
    <scope>NUCLEOTIDE SEQUENCE</scope>
</reference>
<dbReference type="SUPFAM" id="SSF53383">
    <property type="entry name" value="PLP-dependent transferases"/>
    <property type="match status" value="1"/>
</dbReference>
<evidence type="ECO:0000256" key="4">
    <source>
        <dbReference type="ARBA" id="ARBA00022898"/>
    </source>
</evidence>
<dbReference type="GeneID" id="105444816"/>
<dbReference type="PANTHER" id="PTHR42790:SF19">
    <property type="entry name" value="KYNURENINE_ALPHA-AMINOADIPATE AMINOTRANSFERASE, MITOCHONDRIAL"/>
    <property type="match status" value="1"/>
</dbReference>
<dbReference type="InParanoid" id="A0A7M7NJZ2"/>
<dbReference type="InterPro" id="IPR004839">
    <property type="entry name" value="Aminotransferase_I/II_large"/>
</dbReference>
<dbReference type="EnsemblMetazoa" id="XM_030981010">
    <property type="protein sequence ID" value="XP_030836870"/>
    <property type="gene ID" value="LOC105444816"/>
</dbReference>
<evidence type="ECO:0000256" key="1">
    <source>
        <dbReference type="ARBA" id="ARBA00001933"/>
    </source>
</evidence>
<keyword evidence="2" id="KW-0032">Aminotransferase</keyword>
<dbReference type="CDD" id="cd00609">
    <property type="entry name" value="AAT_like"/>
    <property type="match status" value="1"/>
</dbReference>
<dbReference type="Pfam" id="PF00155">
    <property type="entry name" value="Aminotran_1_2"/>
    <property type="match status" value="1"/>
</dbReference>
<evidence type="ECO:0000313" key="6">
    <source>
        <dbReference type="EnsemblMetazoa" id="XP_030836870"/>
    </source>
</evidence>
<evidence type="ECO:0000256" key="3">
    <source>
        <dbReference type="ARBA" id="ARBA00022679"/>
    </source>
</evidence>
<evidence type="ECO:0000313" key="7">
    <source>
        <dbReference type="Proteomes" id="UP000007110"/>
    </source>
</evidence>
<dbReference type="InterPro" id="IPR015421">
    <property type="entry name" value="PyrdxlP-dep_Trfase_major"/>
</dbReference>
<dbReference type="GO" id="GO:0030170">
    <property type="term" value="F:pyridoxal phosphate binding"/>
    <property type="evidence" value="ECO:0007669"/>
    <property type="project" value="InterPro"/>
</dbReference>
<organism evidence="6 7">
    <name type="scientific">Strongylocentrotus purpuratus</name>
    <name type="common">Purple sea urchin</name>
    <dbReference type="NCBI Taxonomy" id="7668"/>
    <lineage>
        <taxon>Eukaryota</taxon>
        <taxon>Metazoa</taxon>
        <taxon>Echinodermata</taxon>
        <taxon>Eleutherozoa</taxon>
        <taxon>Echinozoa</taxon>
        <taxon>Echinoidea</taxon>
        <taxon>Euechinoidea</taxon>
        <taxon>Echinacea</taxon>
        <taxon>Camarodonta</taxon>
        <taxon>Echinidea</taxon>
        <taxon>Strongylocentrotidae</taxon>
        <taxon>Strongylocentrotus</taxon>
    </lineage>
</organism>
<name>A0A7M7NJZ2_STRPU</name>
<dbReference type="GO" id="GO:0016212">
    <property type="term" value="F:kynurenine-oxoglutarate transaminase activity"/>
    <property type="evidence" value="ECO:0000318"/>
    <property type="project" value="GO_Central"/>
</dbReference>
<dbReference type="InterPro" id="IPR050859">
    <property type="entry name" value="Class-I_PLP-dep_aminotransf"/>
</dbReference>
<dbReference type="RefSeq" id="XP_030836870.1">
    <property type="nucleotide sequence ID" value="XM_030981010.1"/>
</dbReference>
<protein>
    <recommendedName>
        <fullName evidence="5">Aminotransferase class I/classII large domain-containing protein</fullName>
    </recommendedName>
</protein>
<dbReference type="AlphaFoldDB" id="A0A7M7NJZ2"/>
<dbReference type="OrthoDB" id="691673at2759"/>
<dbReference type="FunFam" id="3.90.1150.10:FF:000277">
    <property type="entry name" value="Predicted protein"/>
    <property type="match status" value="1"/>
</dbReference>
<dbReference type="FunFam" id="3.40.640.10:FF:000071">
    <property type="entry name" value="Kynurenine/alpha-aminoadipate aminotransferase, mitochondrial"/>
    <property type="match status" value="1"/>
</dbReference>
<keyword evidence="7" id="KW-1185">Reference proteome</keyword>
<feature type="domain" description="Aminotransferase class I/classII large" evidence="5">
    <location>
        <begin position="130"/>
        <end position="486"/>
    </location>
</feature>
<proteinExistence type="predicted"/>
<comment type="cofactor">
    <cofactor evidence="1">
        <name>pyridoxal 5'-phosphate</name>
        <dbReference type="ChEBI" id="CHEBI:597326"/>
    </cofactor>
</comment>
<dbReference type="PANTHER" id="PTHR42790">
    <property type="entry name" value="AMINOTRANSFERASE"/>
    <property type="match status" value="1"/>
</dbReference>
<sequence length="504" mass="56255">MIRKVLKSCILPAISCMHLFTSMKSKYLTFIPWFTGRAMSLVCQPHAPHAMSIRAGLHCRYASTANTIMDMDYQRYFNEVSNSRKPSPIRKLAELLMTGPPTLISLAAGTPNVDMFPFEKSSITLKNGTELIMTPEEMKKAQQYGVTSGFSDLRDWLMALQVSMHNPPTQSRTDGSKLEMVITAGSQHGLCMACEALISRGDKVLAGVPLYSGAIAMMEPLGADIIPVNVDGDGLNPDHLEQILSRWDPEDAKKEGSDKPRVLYVVPNGDNPTGSCVTLDRRKRIYELARKYDLLIMEDDAYYFLQFGKEKSPSFLSMDEDGRVLRFDSFAKIISAGLRVGVCTGPQAVVTRIIMHMQASVLHTSVLSQLTLYKLLNHWGIDGLLNHAEKVAAFYQQKRDVLLAAMDKHLTGLAKWNVPNGGMFIWIELTGVEDSYELITKKAMEKEVLFVPGIAFYPDKTKPSPFIRACYSVCSDENLEEGIQRLAELLKEEQKNKQNIGISI</sequence>
<keyword evidence="3" id="KW-0808">Transferase</keyword>
<reference evidence="6" key="2">
    <citation type="submission" date="2021-01" db="UniProtKB">
        <authorList>
            <consortium name="EnsemblMetazoa"/>
        </authorList>
    </citation>
    <scope>IDENTIFICATION</scope>
</reference>
<dbReference type="Proteomes" id="UP000007110">
    <property type="component" value="Unassembled WGS sequence"/>
</dbReference>
<dbReference type="GO" id="GO:1901605">
    <property type="term" value="P:alpha-amino acid metabolic process"/>
    <property type="evidence" value="ECO:0000318"/>
    <property type="project" value="GO_Central"/>
</dbReference>
<accession>A0A7M7NJZ2</accession>
<evidence type="ECO:0000256" key="2">
    <source>
        <dbReference type="ARBA" id="ARBA00022576"/>
    </source>
</evidence>
<keyword evidence="4" id="KW-0663">Pyridoxal phosphate</keyword>
<dbReference type="Gene3D" id="3.40.640.10">
    <property type="entry name" value="Type I PLP-dependent aspartate aminotransferase-like (Major domain)"/>
    <property type="match status" value="1"/>
</dbReference>